<sequence>MKIEEVVPVVEPDYQITLSKEEYDRLIIAVTSLKNDRSWNHEYRDFFVQFLNAHKNNNL</sequence>
<evidence type="ECO:0000313" key="2">
    <source>
        <dbReference type="Proteomes" id="UP000224902"/>
    </source>
</evidence>
<dbReference type="EMBL" id="KX774321">
    <property type="protein sequence ID" value="AOZ63598.1"/>
    <property type="molecule type" value="Genomic_DNA"/>
</dbReference>
<reference evidence="2" key="1">
    <citation type="submission" date="2016-08" db="EMBL/GenBank/DDBJ databases">
        <authorList>
            <person name="Seilhamer J.J."/>
        </authorList>
    </citation>
    <scope>NUCLEOTIDE SEQUENCE [LARGE SCALE GENOMIC DNA]</scope>
</reference>
<keyword evidence="2" id="KW-1185">Reference proteome</keyword>
<accession>A0A1I9S9Z2</accession>
<gene>
    <name evidence="1" type="ORF">SEA_WEASELS2_8</name>
</gene>
<protein>
    <submittedName>
        <fullName evidence="1">Uncharacterized protein</fullName>
    </submittedName>
</protein>
<name>A0A1I9S9Z2_9CAUD</name>
<dbReference type="Proteomes" id="UP000224902">
    <property type="component" value="Segment"/>
</dbReference>
<organism evidence="1 2">
    <name type="scientific">Rhodococcus phage Weasels2</name>
    <dbReference type="NCBI Taxonomy" id="1897437"/>
    <lineage>
        <taxon>Viruses</taxon>
        <taxon>Duplodnaviria</taxon>
        <taxon>Heunggongvirae</taxon>
        <taxon>Uroviricota</taxon>
        <taxon>Caudoviricetes</taxon>
        <taxon>Weaselvirus</taxon>
        <taxon>Weaselvirus weasel</taxon>
    </lineage>
</organism>
<proteinExistence type="predicted"/>
<evidence type="ECO:0000313" key="1">
    <source>
        <dbReference type="EMBL" id="AOZ63598.1"/>
    </source>
</evidence>